<sequence length="165" mass="19194">MGVLLQFTSHLKHLQFRQGLQWLRRHRLRLNSYFLHLRHYDMLSMPTDRGVRVMAKARQSREFQRHQPKKFHGGTDLIVAKMHDVLATLDHMRSSISSALSFGEADVWLRTTVASMGTLKDWAKFKASESVGAHAPEYRSHHRHRQSRCKGLEVIGGRRELDDRG</sequence>
<accession>A0AAP0E6V3</accession>
<dbReference type="EMBL" id="JBBNAF010000013">
    <property type="protein sequence ID" value="KAK9087686.1"/>
    <property type="molecule type" value="Genomic_DNA"/>
</dbReference>
<dbReference type="Proteomes" id="UP001420932">
    <property type="component" value="Unassembled WGS sequence"/>
</dbReference>
<evidence type="ECO:0000313" key="2">
    <source>
        <dbReference type="Proteomes" id="UP001420932"/>
    </source>
</evidence>
<dbReference type="AlphaFoldDB" id="A0AAP0E6V3"/>
<proteinExistence type="predicted"/>
<gene>
    <name evidence="1" type="ORF">Syun_030080</name>
</gene>
<keyword evidence="2" id="KW-1185">Reference proteome</keyword>
<protein>
    <submittedName>
        <fullName evidence="1">Uncharacterized protein</fullName>
    </submittedName>
</protein>
<comment type="caution">
    <text evidence="1">The sequence shown here is derived from an EMBL/GenBank/DDBJ whole genome shotgun (WGS) entry which is preliminary data.</text>
</comment>
<name>A0AAP0E6V3_9MAGN</name>
<evidence type="ECO:0000313" key="1">
    <source>
        <dbReference type="EMBL" id="KAK9087686.1"/>
    </source>
</evidence>
<organism evidence="1 2">
    <name type="scientific">Stephania yunnanensis</name>
    <dbReference type="NCBI Taxonomy" id="152371"/>
    <lineage>
        <taxon>Eukaryota</taxon>
        <taxon>Viridiplantae</taxon>
        <taxon>Streptophyta</taxon>
        <taxon>Embryophyta</taxon>
        <taxon>Tracheophyta</taxon>
        <taxon>Spermatophyta</taxon>
        <taxon>Magnoliopsida</taxon>
        <taxon>Ranunculales</taxon>
        <taxon>Menispermaceae</taxon>
        <taxon>Menispermoideae</taxon>
        <taxon>Cissampelideae</taxon>
        <taxon>Stephania</taxon>
    </lineage>
</organism>
<reference evidence="1 2" key="1">
    <citation type="submission" date="2024-01" db="EMBL/GenBank/DDBJ databases">
        <title>Genome assemblies of Stephania.</title>
        <authorList>
            <person name="Yang L."/>
        </authorList>
    </citation>
    <scope>NUCLEOTIDE SEQUENCE [LARGE SCALE GENOMIC DNA]</scope>
    <source>
        <strain evidence="1">YNDBR</strain>
        <tissue evidence="1">Leaf</tissue>
    </source>
</reference>